<gene>
    <name evidence="1" type="ORF">VSR83_04440</name>
</gene>
<evidence type="ECO:0000313" key="1">
    <source>
        <dbReference type="EMBL" id="MEM5399336.1"/>
    </source>
</evidence>
<organism evidence="1 2">
    <name type="scientific">Paraburkholderia unamae</name>
    <dbReference type="NCBI Taxonomy" id="219649"/>
    <lineage>
        <taxon>Bacteria</taxon>
        <taxon>Pseudomonadati</taxon>
        <taxon>Pseudomonadota</taxon>
        <taxon>Betaproteobacteria</taxon>
        <taxon>Burkholderiales</taxon>
        <taxon>Burkholderiaceae</taxon>
        <taxon>Paraburkholderia</taxon>
    </lineage>
</organism>
<accession>A0ACC6RCH1</accession>
<evidence type="ECO:0000313" key="2">
    <source>
        <dbReference type="Proteomes" id="UP001392318"/>
    </source>
</evidence>
<reference evidence="1" key="1">
    <citation type="submission" date="2024-01" db="EMBL/GenBank/DDBJ databases">
        <title>The diversity of rhizobia nodulating Mimosa spp. in eleven states of Brazil covering several biomes is determined by host plant, location, and edaphic factors.</title>
        <authorList>
            <person name="Rouws L."/>
            <person name="Barauna A."/>
            <person name="Beukes C."/>
            <person name="De Faria S.M."/>
            <person name="Gross E."/>
            <person name="Dos Reis Junior F.B."/>
            <person name="Simon M."/>
            <person name="Maluk M."/>
            <person name="Odee D.W."/>
            <person name="Kenicer G."/>
            <person name="Young J.P.W."/>
            <person name="Reis V.M."/>
            <person name="Zilli J."/>
            <person name="James E.K."/>
        </authorList>
    </citation>
    <scope>NUCLEOTIDE SEQUENCE</scope>
    <source>
        <strain evidence="1">JPY452</strain>
    </source>
</reference>
<dbReference type="Proteomes" id="UP001392318">
    <property type="component" value="Unassembled WGS sequence"/>
</dbReference>
<keyword evidence="2" id="KW-1185">Reference proteome</keyword>
<comment type="caution">
    <text evidence="1">The sequence shown here is derived from an EMBL/GenBank/DDBJ whole genome shotgun (WGS) entry which is preliminary data.</text>
</comment>
<proteinExistence type="predicted"/>
<dbReference type="EMBL" id="JAYMRU010000002">
    <property type="protein sequence ID" value="MEM5399336.1"/>
    <property type="molecule type" value="Genomic_DNA"/>
</dbReference>
<sequence>MTLRTEPDYDTGQPAPAFMPWTQVADIWLQRAGFTPGQRMRFAFDYRNACLTISPWRE</sequence>
<name>A0ACC6RCH1_9BURK</name>
<protein>
    <submittedName>
        <fullName evidence="1">Uncharacterized protein</fullName>
    </submittedName>
</protein>